<evidence type="ECO:0000313" key="18">
    <source>
        <dbReference type="EMBL" id="MFC7203814.1"/>
    </source>
</evidence>
<keyword evidence="13 15" id="KW-0234">DNA repair</keyword>
<evidence type="ECO:0000256" key="9">
    <source>
        <dbReference type="ARBA" id="ARBA00022763"/>
    </source>
</evidence>
<dbReference type="GO" id="GO:0005737">
    <property type="term" value="C:cytoplasm"/>
    <property type="evidence" value="ECO:0007669"/>
    <property type="project" value="UniProtKB-SubCell"/>
</dbReference>
<keyword evidence="5 15" id="KW-0808">Transferase</keyword>
<dbReference type="InterPro" id="IPR001126">
    <property type="entry name" value="UmuC"/>
</dbReference>
<dbReference type="GO" id="GO:0000287">
    <property type="term" value="F:magnesium ion binding"/>
    <property type="evidence" value="ECO:0007669"/>
    <property type="project" value="UniProtKB-UniRule"/>
</dbReference>
<dbReference type="GO" id="GO:0006261">
    <property type="term" value="P:DNA-templated DNA replication"/>
    <property type="evidence" value="ECO:0007669"/>
    <property type="project" value="UniProtKB-UniRule"/>
</dbReference>
<evidence type="ECO:0000256" key="11">
    <source>
        <dbReference type="ARBA" id="ARBA00022932"/>
    </source>
</evidence>
<evidence type="ECO:0000256" key="13">
    <source>
        <dbReference type="ARBA" id="ARBA00023204"/>
    </source>
</evidence>
<dbReference type="CDD" id="cd03586">
    <property type="entry name" value="PolY_Pol_IV_kappa"/>
    <property type="match status" value="1"/>
</dbReference>
<feature type="binding site" evidence="15">
    <location>
        <position position="134"/>
    </location>
    <ligand>
        <name>Mg(2+)</name>
        <dbReference type="ChEBI" id="CHEBI:18420"/>
    </ligand>
</feature>
<protein>
    <recommendedName>
        <fullName evidence="15">DNA polymerase IV</fullName>
        <shortName evidence="15">Pol IV</shortName>
        <ecNumber evidence="15">2.7.7.7</ecNumber>
    </recommendedName>
</protein>
<dbReference type="PANTHER" id="PTHR11076:SF33">
    <property type="entry name" value="DNA POLYMERASE KAPPA"/>
    <property type="match status" value="1"/>
</dbReference>
<evidence type="ECO:0000256" key="10">
    <source>
        <dbReference type="ARBA" id="ARBA00022842"/>
    </source>
</evidence>
<dbReference type="PANTHER" id="PTHR11076">
    <property type="entry name" value="DNA REPAIR POLYMERASE UMUC / TRANSFERASE FAMILY MEMBER"/>
    <property type="match status" value="1"/>
</dbReference>
<feature type="binding site" evidence="15">
    <location>
        <position position="23"/>
    </location>
    <ligand>
        <name>Mg(2+)</name>
        <dbReference type="ChEBI" id="CHEBI:18420"/>
    </ligand>
</feature>
<evidence type="ECO:0000256" key="7">
    <source>
        <dbReference type="ARBA" id="ARBA00022705"/>
    </source>
</evidence>
<feature type="compositionally biased region" description="Polar residues" evidence="16">
    <location>
        <begin position="382"/>
        <end position="404"/>
    </location>
</feature>
<sequence>MAGETLPGTETDDRSDSIVLHVDMDCFYAACERLREPDLAGEPLVVGMGYEPGEGHGAVATASYEARAFGVESAQPISQALDRLPRLEDIGPDDDPEKAGYYRPVDIEFYKEVAAEVKEILHDCADVVREVSIDEAYLDVTDRTAWDLVPAGDRTLAEGYARYVKQRIEREVGVTASIGVAPNMSTAKVASDFDKPDGLTVVRPGEVRDFLAPISVHDVHGVGPVTARELGELGIETAGDLADADAKTLESRFGSRGRELHERAKGIDDRAVTPTGRPKSLSRESAFTEPTTEMADKQEVVRALARDVADRARSRGAMYRTIGIKVIVPPFEGNTRARSLPGPVDEPDLVESVALDLLDEFEDDRVRKLGVRVSNLSFAEMDQSSLDSWNSKTDSENSVSNSGGSDEPADERSNSDEPMSDDDTAASAPKRRGQSSLVEFD</sequence>
<dbReference type="HAMAP" id="MF_01113">
    <property type="entry name" value="DNApol_IV"/>
    <property type="match status" value="1"/>
</dbReference>
<organism evidence="18 19">
    <name type="scientific">Haloferax namakaokahaiae</name>
    <dbReference type="NCBI Taxonomy" id="1748331"/>
    <lineage>
        <taxon>Archaea</taxon>
        <taxon>Methanobacteriati</taxon>
        <taxon>Methanobacteriota</taxon>
        <taxon>Stenosarchaea group</taxon>
        <taxon>Halobacteria</taxon>
        <taxon>Halobacteriales</taxon>
        <taxon>Haloferacaceae</taxon>
        <taxon>Haloferax</taxon>
    </lineage>
</organism>
<evidence type="ECO:0000313" key="19">
    <source>
        <dbReference type="Proteomes" id="UP001596481"/>
    </source>
</evidence>
<dbReference type="GO" id="GO:0006281">
    <property type="term" value="P:DNA repair"/>
    <property type="evidence" value="ECO:0007669"/>
    <property type="project" value="UniProtKB-UniRule"/>
</dbReference>
<accession>A0ABD5ZEU4</accession>
<feature type="region of interest" description="Disordered" evidence="16">
    <location>
        <begin position="382"/>
        <end position="441"/>
    </location>
</feature>
<keyword evidence="12 15" id="KW-0238">DNA-binding</keyword>
<dbReference type="Gene3D" id="1.10.150.20">
    <property type="entry name" value="5' to 3' exonuclease, C-terminal subdomain"/>
    <property type="match status" value="1"/>
</dbReference>
<keyword evidence="7 15" id="KW-0235">DNA replication</keyword>
<evidence type="ECO:0000256" key="1">
    <source>
        <dbReference type="ARBA" id="ARBA00004496"/>
    </source>
</evidence>
<keyword evidence="9 15" id="KW-0227">DNA damage</keyword>
<dbReference type="NCBIfam" id="NF002677">
    <property type="entry name" value="PRK02406.1"/>
    <property type="match status" value="1"/>
</dbReference>
<dbReference type="AlphaFoldDB" id="A0ABD5ZEU4"/>
<keyword evidence="11 15" id="KW-0239">DNA-directed DNA polymerase</keyword>
<dbReference type="InterPro" id="IPR022880">
    <property type="entry name" value="DNApol_IV"/>
</dbReference>
<keyword evidence="6 15" id="KW-0548">Nucleotidyltransferase</keyword>
<keyword evidence="8 15" id="KW-0479">Metal-binding</keyword>
<feature type="domain" description="UmuC" evidence="17">
    <location>
        <begin position="19"/>
        <end position="223"/>
    </location>
</feature>
<dbReference type="RefSeq" id="WP_390223148.1">
    <property type="nucleotide sequence ID" value="NZ_JBHTAA010000005.1"/>
</dbReference>
<dbReference type="Gene3D" id="3.30.70.270">
    <property type="match status" value="2"/>
</dbReference>
<dbReference type="Gene3D" id="3.40.1170.60">
    <property type="match status" value="1"/>
</dbReference>
<dbReference type="Pfam" id="PF11799">
    <property type="entry name" value="IMS_C"/>
    <property type="match status" value="1"/>
</dbReference>
<dbReference type="GO" id="GO:0003677">
    <property type="term" value="F:DNA binding"/>
    <property type="evidence" value="ECO:0007669"/>
    <property type="project" value="UniProtKB-UniRule"/>
</dbReference>
<comment type="caution">
    <text evidence="18">The sequence shown here is derived from an EMBL/GenBank/DDBJ whole genome shotgun (WGS) entry which is preliminary data.</text>
</comment>
<keyword evidence="3 15" id="KW-0515">Mutator protein</keyword>
<dbReference type="EC" id="2.7.7.7" evidence="15"/>
<keyword evidence="10 15" id="KW-0460">Magnesium</keyword>
<dbReference type="InterPro" id="IPR017961">
    <property type="entry name" value="DNA_pol_Y-fam_little_finger"/>
</dbReference>
<feature type="active site" evidence="15">
    <location>
        <position position="135"/>
    </location>
</feature>
<keyword evidence="4 15" id="KW-0963">Cytoplasm</keyword>
<dbReference type="InterPro" id="IPR053848">
    <property type="entry name" value="IMS_HHH_1"/>
</dbReference>
<feature type="site" description="Substrate discrimination" evidence="15">
    <location>
        <position position="28"/>
    </location>
</feature>
<dbReference type="SUPFAM" id="SSF56672">
    <property type="entry name" value="DNA/RNA polymerases"/>
    <property type="match status" value="1"/>
</dbReference>
<name>A0ABD5ZEU4_9EURY</name>
<evidence type="ECO:0000256" key="3">
    <source>
        <dbReference type="ARBA" id="ARBA00022457"/>
    </source>
</evidence>
<dbReference type="EMBL" id="JBHTAA010000005">
    <property type="protein sequence ID" value="MFC7203814.1"/>
    <property type="molecule type" value="Genomic_DNA"/>
</dbReference>
<proteinExistence type="inferred from homology"/>
<dbReference type="Proteomes" id="UP001596481">
    <property type="component" value="Unassembled WGS sequence"/>
</dbReference>
<keyword evidence="19" id="KW-1185">Reference proteome</keyword>
<evidence type="ECO:0000256" key="5">
    <source>
        <dbReference type="ARBA" id="ARBA00022679"/>
    </source>
</evidence>
<dbReference type="InterPro" id="IPR043502">
    <property type="entry name" value="DNA/RNA_pol_sf"/>
</dbReference>
<evidence type="ECO:0000256" key="14">
    <source>
        <dbReference type="ARBA" id="ARBA00049244"/>
    </source>
</evidence>
<comment type="similarity">
    <text evidence="2 15">Belongs to the DNA polymerase type-Y family.</text>
</comment>
<evidence type="ECO:0000256" key="4">
    <source>
        <dbReference type="ARBA" id="ARBA00022490"/>
    </source>
</evidence>
<reference evidence="18 19" key="1">
    <citation type="journal article" date="2019" name="Int. J. Syst. Evol. Microbiol.">
        <title>The Global Catalogue of Microorganisms (GCM) 10K type strain sequencing project: providing services to taxonomists for standard genome sequencing and annotation.</title>
        <authorList>
            <consortium name="The Broad Institute Genomics Platform"/>
            <consortium name="The Broad Institute Genome Sequencing Center for Infectious Disease"/>
            <person name="Wu L."/>
            <person name="Ma J."/>
        </authorList>
    </citation>
    <scope>NUCLEOTIDE SEQUENCE [LARGE SCALE GENOMIC DNA]</scope>
    <source>
        <strain evidence="18 19">DSM 29988</strain>
    </source>
</reference>
<gene>
    <name evidence="18" type="primary">dinB</name>
    <name evidence="15" type="synonym">dbh</name>
    <name evidence="18" type="ORF">ACFQJC_09820</name>
</gene>
<evidence type="ECO:0000259" key="17">
    <source>
        <dbReference type="PROSITE" id="PS50173"/>
    </source>
</evidence>
<comment type="cofactor">
    <cofactor evidence="15">
        <name>Mg(2+)</name>
        <dbReference type="ChEBI" id="CHEBI:18420"/>
    </cofactor>
    <text evidence="15">Binds 2 magnesium ions per subunit.</text>
</comment>
<evidence type="ECO:0000256" key="15">
    <source>
        <dbReference type="HAMAP-Rule" id="MF_01113"/>
    </source>
</evidence>
<dbReference type="PROSITE" id="PS50173">
    <property type="entry name" value="UMUC"/>
    <property type="match status" value="1"/>
</dbReference>
<evidence type="ECO:0000256" key="16">
    <source>
        <dbReference type="SAM" id="MobiDB-lite"/>
    </source>
</evidence>
<dbReference type="Pfam" id="PF21999">
    <property type="entry name" value="IMS_HHH_1"/>
    <property type="match status" value="1"/>
</dbReference>
<dbReference type="Gene3D" id="3.30.1490.100">
    <property type="entry name" value="DNA polymerase, Y-family, little finger domain"/>
    <property type="match status" value="1"/>
</dbReference>
<comment type="subunit">
    <text evidence="15">Monomer.</text>
</comment>
<dbReference type="SUPFAM" id="SSF100879">
    <property type="entry name" value="Lesion bypass DNA polymerase (Y-family), little finger domain"/>
    <property type="match status" value="1"/>
</dbReference>
<feature type="region of interest" description="Disordered" evidence="16">
    <location>
        <begin position="270"/>
        <end position="291"/>
    </location>
</feature>
<evidence type="ECO:0000256" key="8">
    <source>
        <dbReference type="ARBA" id="ARBA00022723"/>
    </source>
</evidence>
<dbReference type="InterPro" id="IPR036775">
    <property type="entry name" value="DNA_pol_Y-fam_lit_finger_sf"/>
</dbReference>
<dbReference type="Pfam" id="PF00817">
    <property type="entry name" value="IMS"/>
    <property type="match status" value="1"/>
</dbReference>
<dbReference type="InterPro" id="IPR050116">
    <property type="entry name" value="DNA_polymerase-Y"/>
</dbReference>
<evidence type="ECO:0000256" key="12">
    <source>
        <dbReference type="ARBA" id="ARBA00023125"/>
    </source>
</evidence>
<comment type="function">
    <text evidence="15">Poorly processive, error-prone DNA polymerase involved in untargeted mutagenesis. Copies undamaged DNA at stalled replication forks, which arise in vivo from mismatched or misaligned primer ends. These misaligned primers can be extended by PolIV. Exhibits no 3'-5' exonuclease (proofreading) activity. May be involved in translesional synthesis.</text>
</comment>
<evidence type="ECO:0000256" key="2">
    <source>
        <dbReference type="ARBA" id="ARBA00010945"/>
    </source>
</evidence>
<evidence type="ECO:0000256" key="6">
    <source>
        <dbReference type="ARBA" id="ARBA00022695"/>
    </source>
</evidence>
<dbReference type="GO" id="GO:0003887">
    <property type="term" value="F:DNA-directed DNA polymerase activity"/>
    <property type="evidence" value="ECO:0007669"/>
    <property type="project" value="UniProtKB-UniRule"/>
</dbReference>
<dbReference type="InterPro" id="IPR043128">
    <property type="entry name" value="Rev_trsase/Diguanyl_cyclase"/>
</dbReference>
<comment type="subcellular location">
    <subcellularLocation>
        <location evidence="1 15">Cytoplasm</location>
    </subcellularLocation>
</comment>
<comment type="catalytic activity">
    <reaction evidence="14 15">
        <text>DNA(n) + a 2'-deoxyribonucleoside 5'-triphosphate = DNA(n+1) + diphosphate</text>
        <dbReference type="Rhea" id="RHEA:22508"/>
        <dbReference type="Rhea" id="RHEA-COMP:17339"/>
        <dbReference type="Rhea" id="RHEA-COMP:17340"/>
        <dbReference type="ChEBI" id="CHEBI:33019"/>
        <dbReference type="ChEBI" id="CHEBI:61560"/>
        <dbReference type="ChEBI" id="CHEBI:173112"/>
        <dbReference type="EC" id="2.7.7.7"/>
    </reaction>
</comment>